<keyword evidence="2" id="KW-1185">Reference proteome</keyword>
<dbReference type="HOGENOM" id="CLU_3294164_0_0_10"/>
<dbReference type="EMBL" id="ACKS01000068">
    <property type="protein sequence ID" value="EFA43979.1"/>
    <property type="molecule type" value="Genomic_DNA"/>
</dbReference>
<dbReference type="Proteomes" id="UP000003160">
    <property type="component" value="Unassembled WGS sequence"/>
</dbReference>
<evidence type="ECO:0000313" key="1">
    <source>
        <dbReference type="EMBL" id="EFA43979.1"/>
    </source>
</evidence>
<reference evidence="1 2" key="1">
    <citation type="submission" date="2009-10" db="EMBL/GenBank/DDBJ databases">
        <authorList>
            <person name="Qin X."/>
            <person name="Bachman B."/>
            <person name="Battles P."/>
            <person name="Bell A."/>
            <person name="Bess C."/>
            <person name="Bickham C."/>
            <person name="Chaboub L."/>
            <person name="Chen D."/>
            <person name="Coyle M."/>
            <person name="Deiros D.R."/>
            <person name="Dinh H."/>
            <person name="Forbes L."/>
            <person name="Fowler G."/>
            <person name="Francisco L."/>
            <person name="Fu Q."/>
            <person name="Gubbala S."/>
            <person name="Hale W."/>
            <person name="Han Y."/>
            <person name="Hemphill L."/>
            <person name="Highlander S.K."/>
            <person name="Hirani K."/>
            <person name="Hogues M."/>
            <person name="Jackson L."/>
            <person name="Jakkamsetti A."/>
            <person name="Javaid M."/>
            <person name="Jiang H."/>
            <person name="Korchina V."/>
            <person name="Kovar C."/>
            <person name="Lara F."/>
            <person name="Lee S."/>
            <person name="Mata R."/>
            <person name="Mathew T."/>
            <person name="Moen C."/>
            <person name="Morales K."/>
            <person name="Munidasa M."/>
            <person name="Nazareth L."/>
            <person name="Ngo R."/>
            <person name="Nguyen L."/>
            <person name="Okwuonu G."/>
            <person name="Ongeri F."/>
            <person name="Patil S."/>
            <person name="Petrosino J."/>
            <person name="Pham C."/>
            <person name="Pham P."/>
            <person name="Pu L.-L."/>
            <person name="Puazo M."/>
            <person name="Raj R."/>
            <person name="Reid J."/>
            <person name="Rouhana J."/>
            <person name="Saada N."/>
            <person name="Shang Y."/>
            <person name="Simmons D."/>
            <person name="Thornton R."/>
            <person name="Warren J."/>
            <person name="Weissenberger G."/>
            <person name="Zhang J."/>
            <person name="Zhang L."/>
            <person name="Zhou C."/>
            <person name="Zhu D."/>
            <person name="Muzny D."/>
            <person name="Worley K."/>
            <person name="Gibbs R."/>
        </authorList>
    </citation>
    <scope>NUCLEOTIDE SEQUENCE [LARGE SCALE GENOMIC DNA]</scope>
    <source>
        <strain evidence="1 2">DSM 17361</strain>
    </source>
</reference>
<accession>D1PX95</accession>
<comment type="caution">
    <text evidence="1">The sequence shown here is derived from an EMBL/GenBank/DDBJ whole genome shotgun (WGS) entry which is preliminary data.</text>
</comment>
<dbReference type="AlphaFoldDB" id="D1PX95"/>
<gene>
    <name evidence="1" type="ORF">HMPREF0645_1580</name>
</gene>
<organism evidence="1 2">
    <name type="scientific">Hallella bergensis DSM 17361</name>
    <dbReference type="NCBI Taxonomy" id="585502"/>
    <lineage>
        <taxon>Bacteria</taxon>
        <taxon>Pseudomonadati</taxon>
        <taxon>Bacteroidota</taxon>
        <taxon>Bacteroidia</taxon>
        <taxon>Bacteroidales</taxon>
        <taxon>Prevotellaceae</taxon>
        <taxon>Hallella</taxon>
    </lineage>
</organism>
<evidence type="ECO:0000313" key="2">
    <source>
        <dbReference type="Proteomes" id="UP000003160"/>
    </source>
</evidence>
<proteinExistence type="predicted"/>
<protein>
    <submittedName>
        <fullName evidence="1">Uncharacterized protein</fullName>
    </submittedName>
</protein>
<name>D1PX95_9BACT</name>
<sequence length="40" mass="4297">MKMLFSFCSGKGSGGELNSYLIAQSLYGIELHSDEPTNNG</sequence>